<dbReference type="SUPFAM" id="SSF51695">
    <property type="entry name" value="PLC-like phosphodiesterases"/>
    <property type="match status" value="1"/>
</dbReference>
<dbReference type="Gene3D" id="3.20.20.190">
    <property type="entry name" value="Phosphatidylinositol (PI) phosphodiesterase"/>
    <property type="match status" value="1"/>
</dbReference>
<comment type="caution">
    <text evidence="7">The sequence shown here is derived from an EMBL/GenBank/DDBJ whole genome shotgun (WGS) entry which is preliminary data.</text>
</comment>
<organism evidence="7 8">
    <name type="scientific">Pelagibaculum spongiae</name>
    <dbReference type="NCBI Taxonomy" id="2080658"/>
    <lineage>
        <taxon>Bacteria</taxon>
        <taxon>Pseudomonadati</taxon>
        <taxon>Pseudomonadota</taxon>
        <taxon>Gammaproteobacteria</taxon>
        <taxon>Oceanospirillales</taxon>
        <taxon>Pelagibaculum</taxon>
    </lineage>
</organism>
<name>A0A2V1H4I6_9GAMM</name>
<dbReference type="GO" id="GO:0008081">
    <property type="term" value="F:phosphoric diester hydrolase activity"/>
    <property type="evidence" value="ECO:0007669"/>
    <property type="project" value="InterPro"/>
</dbReference>
<dbReference type="GO" id="GO:0004436">
    <property type="term" value="F:phosphatidylinositol diacylglycerol-lyase activity"/>
    <property type="evidence" value="ECO:0007669"/>
    <property type="project" value="UniProtKB-EC"/>
</dbReference>
<dbReference type="InterPro" id="IPR051057">
    <property type="entry name" value="PI-PLC_domain"/>
</dbReference>
<dbReference type="AlphaFoldDB" id="A0A2V1H4I6"/>
<dbReference type="Pfam" id="PF00388">
    <property type="entry name" value="PI-PLC-X"/>
    <property type="match status" value="1"/>
</dbReference>
<dbReference type="EC" id="4.6.1.13" evidence="2"/>
<sequence>MIKKQKKKIILRENKMKTWMSELPDTTKIVDLFIPGTHDSATSGINIPFVVTQDKNVTEQLNCGIRFLDIRINRVNVQGVEGLVLVHGKVPLLKEFWSDAIDPTKEFLHDNPSEFIFMSIKEGELTENGRVSENDVDSILSNGVYVSSQIKLNQLTVKDCRGKVVFLNRINSKGYKFNSNQTCIGDDYSLNLKFREQVIIPGIQERTQRVCWPIPEPTWTNPFKTRTECKEVVIVPGVQERTQRVPDYVDFKAKTEKVNAFMTSKRSTGKLNICFLSATNASGSTEGALSMVLEPNGVAKNAAIQNSWFCRHTHSFKQDNKGGCILPMDYPDQEVINSIIKMN</sequence>
<dbReference type="Proteomes" id="UP000244906">
    <property type="component" value="Unassembled WGS sequence"/>
</dbReference>
<comment type="catalytic activity">
    <reaction evidence="1">
        <text>a 1,2-diacyl-sn-glycero-3-phospho-(1D-myo-inositol) = 1D-myo-inositol 1,2-cyclic phosphate + a 1,2-diacyl-sn-glycerol</text>
        <dbReference type="Rhea" id="RHEA:17093"/>
        <dbReference type="ChEBI" id="CHEBI:17815"/>
        <dbReference type="ChEBI" id="CHEBI:57880"/>
        <dbReference type="ChEBI" id="CHEBI:58484"/>
        <dbReference type="EC" id="4.6.1.13"/>
    </reaction>
</comment>
<protein>
    <recommendedName>
        <fullName evidence="3">1-phosphatidylinositol phosphodiesterase</fullName>
        <ecNumber evidence="2">4.6.1.13</ecNumber>
    </recommendedName>
    <alternativeName>
        <fullName evidence="4">Phosphatidylinositol diacylglycerol-lyase</fullName>
    </alternativeName>
    <alternativeName>
        <fullName evidence="5">Phosphatidylinositol-specific phospholipase C</fullName>
    </alternativeName>
</protein>
<evidence type="ECO:0000256" key="1">
    <source>
        <dbReference type="ARBA" id="ARBA00001316"/>
    </source>
</evidence>
<dbReference type="PROSITE" id="PS50007">
    <property type="entry name" value="PIPLC_X_DOMAIN"/>
    <property type="match status" value="1"/>
</dbReference>
<dbReference type="SMART" id="SM00148">
    <property type="entry name" value="PLCXc"/>
    <property type="match status" value="1"/>
</dbReference>
<evidence type="ECO:0000256" key="5">
    <source>
        <dbReference type="ARBA" id="ARBA00030782"/>
    </source>
</evidence>
<keyword evidence="8" id="KW-1185">Reference proteome</keyword>
<dbReference type="GO" id="GO:0006629">
    <property type="term" value="P:lipid metabolic process"/>
    <property type="evidence" value="ECO:0007669"/>
    <property type="project" value="InterPro"/>
</dbReference>
<evidence type="ECO:0000256" key="4">
    <source>
        <dbReference type="ARBA" id="ARBA00030474"/>
    </source>
</evidence>
<evidence type="ECO:0000256" key="2">
    <source>
        <dbReference type="ARBA" id="ARBA00012581"/>
    </source>
</evidence>
<dbReference type="PANTHER" id="PTHR13593">
    <property type="match status" value="1"/>
</dbReference>
<dbReference type="EMBL" id="QDDL01000001">
    <property type="protein sequence ID" value="PVZ72138.1"/>
    <property type="molecule type" value="Genomic_DNA"/>
</dbReference>
<proteinExistence type="predicted"/>
<gene>
    <name evidence="7" type="ORF">DC094_03735</name>
</gene>
<dbReference type="PANTHER" id="PTHR13593:SF113">
    <property type="entry name" value="SI:DKEY-266F7.9"/>
    <property type="match status" value="1"/>
</dbReference>
<dbReference type="OrthoDB" id="6402666at2"/>
<dbReference type="InterPro" id="IPR017946">
    <property type="entry name" value="PLC-like_Pdiesterase_TIM-brl"/>
</dbReference>
<dbReference type="InterPro" id="IPR000909">
    <property type="entry name" value="PLipase_C_PInositol-sp_X_dom"/>
</dbReference>
<reference evidence="7 8" key="1">
    <citation type="submission" date="2018-04" db="EMBL/GenBank/DDBJ databases">
        <title>Thalassorhabdus spongiae gen. nov., sp. nov., isolated from a marine sponge in South-West Iceland.</title>
        <authorList>
            <person name="Knobloch S."/>
            <person name="Daussin A."/>
            <person name="Johannsson R."/>
            <person name="Marteinsson V.T."/>
        </authorList>
    </citation>
    <scope>NUCLEOTIDE SEQUENCE [LARGE SCALE GENOMIC DNA]</scope>
    <source>
        <strain evidence="7 8">Hp12</strain>
    </source>
</reference>
<accession>A0A2V1H4I6</accession>
<evidence type="ECO:0000313" key="7">
    <source>
        <dbReference type="EMBL" id="PVZ72138.1"/>
    </source>
</evidence>
<feature type="domain" description="Phosphatidylinositol-specific phospholipase C X" evidence="6">
    <location>
        <begin position="24"/>
        <end position="169"/>
    </location>
</feature>
<evidence type="ECO:0000259" key="6">
    <source>
        <dbReference type="SMART" id="SM00148"/>
    </source>
</evidence>
<evidence type="ECO:0000256" key="3">
    <source>
        <dbReference type="ARBA" id="ARBA00019758"/>
    </source>
</evidence>
<evidence type="ECO:0000313" key="8">
    <source>
        <dbReference type="Proteomes" id="UP000244906"/>
    </source>
</evidence>
<dbReference type="RefSeq" id="WP_116685723.1">
    <property type="nucleotide sequence ID" value="NZ_CAWNYD010000001.1"/>
</dbReference>